<accession>A0A1J9PWF4</accession>
<evidence type="ECO:0000313" key="1">
    <source>
        <dbReference type="EMBL" id="OJD12219.1"/>
    </source>
</evidence>
<dbReference type="EMBL" id="LGRN01000432">
    <property type="protein sequence ID" value="OJD12219.1"/>
    <property type="molecule type" value="Genomic_DNA"/>
</dbReference>
<dbReference type="Proteomes" id="UP000182235">
    <property type="component" value="Unassembled WGS sequence"/>
</dbReference>
<proteinExistence type="predicted"/>
<dbReference type="VEuPathDB" id="FungiDB:AJ78_07144"/>
<sequence length="80" mass="8791">MFLTPQSLLAEGPIMIDEPTSSNLCSDFDQFVSIPSLERDIKRVPEGYEVHAKITSNVITTSVVLQHSSVECVQLATNLV</sequence>
<dbReference type="AlphaFoldDB" id="A0A1J9PWF4"/>
<evidence type="ECO:0000313" key="2">
    <source>
        <dbReference type="Proteomes" id="UP000182235"/>
    </source>
</evidence>
<name>A0A1J9PWF4_9EURO</name>
<organism evidence="1 2">
    <name type="scientific">Emergomyces pasteurianus Ep9510</name>
    <dbReference type="NCBI Taxonomy" id="1447872"/>
    <lineage>
        <taxon>Eukaryota</taxon>
        <taxon>Fungi</taxon>
        <taxon>Dikarya</taxon>
        <taxon>Ascomycota</taxon>
        <taxon>Pezizomycotina</taxon>
        <taxon>Eurotiomycetes</taxon>
        <taxon>Eurotiomycetidae</taxon>
        <taxon>Onygenales</taxon>
        <taxon>Ajellomycetaceae</taxon>
        <taxon>Emergomyces</taxon>
    </lineage>
</organism>
<protein>
    <submittedName>
        <fullName evidence="1">Uncharacterized protein</fullName>
    </submittedName>
</protein>
<gene>
    <name evidence="1" type="ORF">AJ78_07144</name>
</gene>
<reference evidence="1 2" key="1">
    <citation type="submission" date="2015-07" db="EMBL/GenBank/DDBJ databases">
        <title>Emmonsia species relationships and genome sequence.</title>
        <authorList>
            <consortium name="The Broad Institute Genomics Platform"/>
            <person name="Cuomo C.A."/>
            <person name="Munoz J.F."/>
            <person name="Imamovic A."/>
            <person name="Priest M.E."/>
            <person name="Young S."/>
            <person name="Clay O.K."/>
            <person name="McEwen J.G."/>
        </authorList>
    </citation>
    <scope>NUCLEOTIDE SEQUENCE [LARGE SCALE GENOMIC DNA]</scope>
    <source>
        <strain evidence="1 2">UAMH 9510</strain>
    </source>
</reference>
<comment type="caution">
    <text evidence="1">The sequence shown here is derived from an EMBL/GenBank/DDBJ whole genome shotgun (WGS) entry which is preliminary data.</text>
</comment>
<keyword evidence="2" id="KW-1185">Reference proteome</keyword>